<evidence type="ECO:0000313" key="1">
    <source>
        <dbReference type="EMBL" id="GAA1926404.1"/>
    </source>
</evidence>
<dbReference type="Proteomes" id="UP001501303">
    <property type="component" value="Unassembled WGS sequence"/>
</dbReference>
<organism evidence="1 2">
    <name type="scientific">Streptomyces sodiiphilus</name>
    <dbReference type="NCBI Taxonomy" id="226217"/>
    <lineage>
        <taxon>Bacteria</taxon>
        <taxon>Bacillati</taxon>
        <taxon>Actinomycetota</taxon>
        <taxon>Actinomycetes</taxon>
        <taxon>Kitasatosporales</taxon>
        <taxon>Streptomycetaceae</taxon>
        <taxon>Streptomyces</taxon>
    </lineage>
</organism>
<name>A0ABN2PNQ7_9ACTN</name>
<gene>
    <name evidence="1" type="ORF">GCM10009716_38200</name>
</gene>
<reference evidence="1 2" key="1">
    <citation type="journal article" date="2019" name="Int. J. Syst. Evol. Microbiol.">
        <title>The Global Catalogue of Microorganisms (GCM) 10K type strain sequencing project: providing services to taxonomists for standard genome sequencing and annotation.</title>
        <authorList>
            <consortium name="The Broad Institute Genomics Platform"/>
            <consortium name="The Broad Institute Genome Sequencing Center for Infectious Disease"/>
            <person name="Wu L."/>
            <person name="Ma J."/>
        </authorList>
    </citation>
    <scope>NUCLEOTIDE SEQUENCE [LARGE SCALE GENOMIC DNA]</scope>
    <source>
        <strain evidence="1 2">JCM 13581</strain>
    </source>
</reference>
<keyword evidence="2" id="KW-1185">Reference proteome</keyword>
<sequence length="65" mass="6971">MAYTPAGYRLGMVSFTKDLTSSQAGRACAPLCRPASGAVDITLLRRVLGVCLQLRVELSGRCRGR</sequence>
<proteinExistence type="predicted"/>
<accession>A0ABN2PNQ7</accession>
<dbReference type="EMBL" id="BAAAMJ010000044">
    <property type="protein sequence ID" value="GAA1926404.1"/>
    <property type="molecule type" value="Genomic_DNA"/>
</dbReference>
<evidence type="ECO:0000313" key="2">
    <source>
        <dbReference type="Proteomes" id="UP001501303"/>
    </source>
</evidence>
<comment type="caution">
    <text evidence="1">The sequence shown here is derived from an EMBL/GenBank/DDBJ whole genome shotgun (WGS) entry which is preliminary data.</text>
</comment>
<protein>
    <submittedName>
        <fullName evidence="1">Uncharacterized protein</fullName>
    </submittedName>
</protein>